<dbReference type="InterPro" id="IPR024520">
    <property type="entry name" value="DUF3558"/>
</dbReference>
<reference evidence="3 4" key="1">
    <citation type="submission" date="2013-12" db="EMBL/GenBank/DDBJ databases">
        <authorList>
            <person name="Zelazny A."/>
            <person name="Olivier K."/>
            <person name="Holland S."/>
            <person name="Lenaerts A."/>
            <person name="Ordway D."/>
            <person name="DeGroote M.A."/>
            <person name="Parker T."/>
            <person name="Sizemore C."/>
            <person name="Tallon L.J."/>
            <person name="Sadzewicz L.K."/>
            <person name="Sengamalay N."/>
            <person name="Fraser C.M."/>
            <person name="Hine E."/>
            <person name="Shefchek K.A."/>
            <person name="Das S.P."/>
            <person name="Tettelin H."/>
        </authorList>
    </citation>
    <scope>NUCLEOTIDE SEQUENCE [LARGE SCALE GENOMIC DNA]</scope>
    <source>
        <strain evidence="3 4">1948</strain>
    </source>
</reference>
<keyword evidence="2" id="KW-0732">Signal</keyword>
<feature type="compositionally biased region" description="Polar residues" evidence="1">
    <location>
        <begin position="36"/>
        <end position="54"/>
    </location>
</feature>
<evidence type="ECO:0000256" key="1">
    <source>
        <dbReference type="SAM" id="MobiDB-lite"/>
    </source>
</evidence>
<dbReference type="AlphaFoldDB" id="A0A829QMR1"/>
<organism evidence="3 4">
    <name type="scientific">Mycobacteroides abscessus 1948</name>
    <dbReference type="NCBI Taxonomy" id="1299323"/>
    <lineage>
        <taxon>Bacteria</taxon>
        <taxon>Bacillati</taxon>
        <taxon>Actinomycetota</taxon>
        <taxon>Actinomycetes</taxon>
        <taxon>Mycobacteriales</taxon>
        <taxon>Mycobacteriaceae</taxon>
        <taxon>Mycobacteroides</taxon>
        <taxon>Mycobacteroides abscessus</taxon>
    </lineage>
</organism>
<sequence length="203" mass="21090">MKIFHHIALMSAVALTVVGCGGNTVSGDAITATNTARAGHDTATSSSPTVTNTLPGPHPPPNQNSDGTTFDPCLAYSAAELSKWGLDPATVKDIGATTTLQRGCSWQGDGWYVQQLVINRSISEYLDTNNYPDAKPVAIAGLQGSTHRLGQSGTAFCSAQIPSQRAVVATLVSLDRPSAQKAIGDACTKAIEIATDTVPKLPK</sequence>
<evidence type="ECO:0000256" key="2">
    <source>
        <dbReference type="SAM" id="SignalP"/>
    </source>
</evidence>
<dbReference type="PROSITE" id="PS51257">
    <property type="entry name" value="PROKAR_LIPOPROTEIN"/>
    <property type="match status" value="1"/>
</dbReference>
<dbReference type="Pfam" id="PF12079">
    <property type="entry name" value="DUF3558"/>
    <property type="match status" value="1"/>
</dbReference>
<evidence type="ECO:0000313" key="4">
    <source>
        <dbReference type="Proteomes" id="UP000021210"/>
    </source>
</evidence>
<comment type="caution">
    <text evidence="3">The sequence shown here is derived from an EMBL/GenBank/DDBJ whole genome shotgun (WGS) entry which is preliminary data.</text>
</comment>
<gene>
    <name evidence="3" type="ORF">I542_3920</name>
</gene>
<proteinExistence type="predicted"/>
<feature type="chain" id="PRO_5038841568" description="DUF3558 domain-containing protein" evidence="2">
    <location>
        <begin position="17"/>
        <end position="203"/>
    </location>
</feature>
<feature type="signal peptide" evidence="2">
    <location>
        <begin position="1"/>
        <end position="16"/>
    </location>
</feature>
<name>A0A829QMR1_9MYCO</name>
<protein>
    <recommendedName>
        <fullName evidence="5">DUF3558 domain-containing protein</fullName>
    </recommendedName>
</protein>
<evidence type="ECO:0008006" key="5">
    <source>
        <dbReference type="Google" id="ProtNLM"/>
    </source>
</evidence>
<feature type="region of interest" description="Disordered" evidence="1">
    <location>
        <begin position="36"/>
        <end position="69"/>
    </location>
</feature>
<evidence type="ECO:0000313" key="3">
    <source>
        <dbReference type="EMBL" id="EUA63763.1"/>
    </source>
</evidence>
<dbReference type="EMBL" id="JAOH01000002">
    <property type="protein sequence ID" value="EUA63763.1"/>
    <property type="molecule type" value="Genomic_DNA"/>
</dbReference>
<dbReference type="Proteomes" id="UP000021210">
    <property type="component" value="Unassembled WGS sequence"/>
</dbReference>
<accession>A0A829QMR1</accession>